<evidence type="ECO:0000256" key="9">
    <source>
        <dbReference type="HAMAP-Rule" id="MF_01897"/>
    </source>
</evidence>
<dbReference type="Gene3D" id="2.120.10.90">
    <property type="entry name" value="DNA gyrase/topoisomerase IV, subunit A, C-terminal"/>
    <property type="match status" value="1"/>
</dbReference>
<dbReference type="InterPro" id="IPR050220">
    <property type="entry name" value="Type_II_DNA_Topoisomerases"/>
</dbReference>
<dbReference type="PANTHER" id="PTHR43493">
    <property type="entry name" value="DNA GYRASE/TOPOISOMERASE SUBUNIT A"/>
    <property type="match status" value="1"/>
</dbReference>
<reference evidence="14 15" key="1">
    <citation type="submission" date="2018-06" db="EMBL/GenBank/DDBJ databases">
        <authorList>
            <consortium name="Pathogen Informatics"/>
            <person name="Doyle S."/>
        </authorList>
    </citation>
    <scope>NUCLEOTIDE SEQUENCE [LARGE SCALE GENOMIC DNA]</scope>
    <source>
        <strain evidence="14 15">NCTC12858</strain>
    </source>
</reference>
<accession>A0A2X4SDS7</accession>
<evidence type="ECO:0000256" key="1">
    <source>
        <dbReference type="ARBA" id="ARBA00000185"/>
    </source>
</evidence>
<feature type="domain" description="Topo IIA-type catalytic" evidence="13">
    <location>
        <begin position="40"/>
        <end position="509"/>
    </location>
</feature>
<gene>
    <name evidence="14" type="primary">gyrA_1</name>
    <name evidence="9" type="synonym">gyrA</name>
    <name evidence="14" type="ORF">NCTC12858_00008</name>
</gene>
<dbReference type="GO" id="GO:0034335">
    <property type="term" value="F:DNA negative supercoiling activity"/>
    <property type="evidence" value="ECO:0007669"/>
    <property type="project" value="UniProtKB-ARBA"/>
</dbReference>
<dbReference type="NCBIfam" id="TIGR01063">
    <property type="entry name" value="gyrA"/>
    <property type="match status" value="1"/>
</dbReference>
<dbReference type="Pfam" id="PF03989">
    <property type="entry name" value="DNA_gyraseA_C"/>
    <property type="match status" value="6"/>
</dbReference>
<dbReference type="PROSITE" id="PS52040">
    <property type="entry name" value="TOPO_IIA"/>
    <property type="match status" value="1"/>
</dbReference>
<evidence type="ECO:0000259" key="13">
    <source>
        <dbReference type="PROSITE" id="PS52040"/>
    </source>
</evidence>
<dbReference type="Gene3D" id="1.10.268.10">
    <property type="entry name" value="Topoisomerase, domain 3"/>
    <property type="match status" value="1"/>
</dbReference>
<dbReference type="FunFam" id="3.90.199.10:FF:000001">
    <property type="entry name" value="DNA gyrase subunit A"/>
    <property type="match status" value="1"/>
</dbReference>
<evidence type="ECO:0000256" key="10">
    <source>
        <dbReference type="PROSITE-ProRule" id="PRU01384"/>
    </source>
</evidence>
<dbReference type="GO" id="GO:0009330">
    <property type="term" value="C:DNA topoisomerase type II (double strand cut, ATP-hydrolyzing) complex"/>
    <property type="evidence" value="ECO:0007669"/>
    <property type="project" value="TreeGrafter"/>
</dbReference>
<dbReference type="EMBL" id="LS483447">
    <property type="protein sequence ID" value="SQH72202.1"/>
    <property type="molecule type" value="Genomic_DNA"/>
</dbReference>
<dbReference type="InterPro" id="IPR035516">
    <property type="entry name" value="Gyrase/topoIV_suA_C"/>
</dbReference>
<dbReference type="InterPro" id="IPR013757">
    <property type="entry name" value="Topo_IIA_A_a_sf"/>
</dbReference>
<proteinExistence type="inferred from homology"/>
<organism evidence="14 15">
    <name type="scientific">Porphyromonas crevioricanis</name>
    <dbReference type="NCBI Taxonomy" id="393921"/>
    <lineage>
        <taxon>Bacteria</taxon>
        <taxon>Pseudomonadati</taxon>
        <taxon>Bacteroidota</taxon>
        <taxon>Bacteroidia</taxon>
        <taxon>Bacteroidales</taxon>
        <taxon>Porphyromonadaceae</taxon>
        <taxon>Porphyromonas</taxon>
    </lineage>
</organism>
<comment type="subcellular location">
    <subcellularLocation>
        <location evidence="9">Cytoplasm</location>
    </subcellularLocation>
</comment>
<evidence type="ECO:0000313" key="14">
    <source>
        <dbReference type="EMBL" id="SQH72202.1"/>
    </source>
</evidence>
<evidence type="ECO:0000256" key="3">
    <source>
        <dbReference type="ARBA" id="ARBA00022741"/>
    </source>
</evidence>
<evidence type="ECO:0000256" key="4">
    <source>
        <dbReference type="ARBA" id="ARBA00022840"/>
    </source>
</evidence>
<keyword evidence="15" id="KW-1185">Reference proteome</keyword>
<feature type="compositionally biased region" description="Acidic residues" evidence="12">
    <location>
        <begin position="848"/>
        <end position="858"/>
    </location>
</feature>
<evidence type="ECO:0000256" key="8">
    <source>
        <dbReference type="ARBA" id="ARBA00063644"/>
    </source>
</evidence>
<dbReference type="InterPro" id="IPR013758">
    <property type="entry name" value="Topo_IIA_A/C_ab"/>
</dbReference>
<keyword evidence="3 9" id="KW-0547">Nucleotide-binding</keyword>
<evidence type="ECO:0000256" key="7">
    <source>
        <dbReference type="ARBA" id="ARBA00023235"/>
    </source>
</evidence>
<evidence type="ECO:0000256" key="6">
    <source>
        <dbReference type="ARBA" id="ARBA00023125"/>
    </source>
</evidence>
<dbReference type="HAMAP" id="MF_01897">
    <property type="entry name" value="GyrA"/>
    <property type="match status" value="1"/>
</dbReference>
<dbReference type="Gene3D" id="3.30.1360.40">
    <property type="match status" value="1"/>
</dbReference>
<dbReference type="Gene3D" id="3.90.199.10">
    <property type="entry name" value="Topoisomerase II, domain 5"/>
    <property type="match status" value="1"/>
</dbReference>
<dbReference type="FunFam" id="1.10.268.10:FF:000001">
    <property type="entry name" value="DNA gyrase subunit A"/>
    <property type="match status" value="1"/>
</dbReference>
<comment type="subunit">
    <text evidence="8">Heterotetramer composed of ParC and ParE.</text>
</comment>
<evidence type="ECO:0000256" key="5">
    <source>
        <dbReference type="ARBA" id="ARBA00023029"/>
    </source>
</evidence>
<dbReference type="InterPro" id="IPR002205">
    <property type="entry name" value="Topo_IIA_dom_A"/>
</dbReference>
<dbReference type="SUPFAM" id="SSF56719">
    <property type="entry name" value="Type II DNA topoisomerase"/>
    <property type="match status" value="1"/>
</dbReference>
<evidence type="ECO:0000256" key="12">
    <source>
        <dbReference type="SAM" id="MobiDB-lite"/>
    </source>
</evidence>
<dbReference type="GO" id="GO:0005694">
    <property type="term" value="C:chromosome"/>
    <property type="evidence" value="ECO:0007669"/>
    <property type="project" value="InterPro"/>
</dbReference>
<feature type="active site" description="O-(5'-phospho-DNA)-tyrosine intermediate" evidence="9 10">
    <location>
        <position position="128"/>
    </location>
</feature>
<keyword evidence="5 9" id="KW-0799">Topoisomerase</keyword>
<feature type="region of interest" description="Disordered" evidence="12">
    <location>
        <begin position="825"/>
        <end position="858"/>
    </location>
</feature>
<comment type="similarity">
    <text evidence="2 9">Belongs to the type II topoisomerase GyrA/ParC subunit family.</text>
</comment>
<dbReference type="InterPro" id="IPR005743">
    <property type="entry name" value="GyrA"/>
</dbReference>
<dbReference type="FunFam" id="2.120.10.90:FF:000005">
    <property type="entry name" value="DNA topoisomerase 4 subunit A"/>
    <property type="match status" value="1"/>
</dbReference>
<keyword evidence="6 9" id="KW-0238">DNA-binding</keyword>
<dbReference type="GO" id="GO:0006261">
    <property type="term" value="P:DNA-templated DNA replication"/>
    <property type="evidence" value="ECO:0007669"/>
    <property type="project" value="UniProtKB-UniRule"/>
</dbReference>
<keyword evidence="9" id="KW-0963">Cytoplasm</keyword>
<dbReference type="EC" id="5.6.2.2" evidence="9"/>
<dbReference type="InterPro" id="IPR013760">
    <property type="entry name" value="Topo_IIA-like_dom_sf"/>
</dbReference>
<name>A0A2X4SDS7_9PORP</name>
<evidence type="ECO:0000256" key="11">
    <source>
        <dbReference type="SAM" id="Coils"/>
    </source>
</evidence>
<dbReference type="SUPFAM" id="SSF101904">
    <property type="entry name" value="GyrA/ParC C-terminal domain-like"/>
    <property type="match status" value="1"/>
</dbReference>
<dbReference type="GO" id="GO:0005737">
    <property type="term" value="C:cytoplasm"/>
    <property type="evidence" value="ECO:0007669"/>
    <property type="project" value="UniProtKB-SubCell"/>
</dbReference>
<dbReference type="GO" id="GO:0006265">
    <property type="term" value="P:DNA topological change"/>
    <property type="evidence" value="ECO:0007669"/>
    <property type="project" value="UniProtKB-UniRule"/>
</dbReference>
<comment type="miscellaneous">
    <text evidence="9">Few gyrases are as efficient as E.coli at forming negative supercoils. Not all organisms have 2 type II topoisomerases; in organisms with a single type II topoisomerase this enzyme also has to decatenate newly replicated chromosomes.</text>
</comment>
<dbReference type="GO" id="GO:0005524">
    <property type="term" value="F:ATP binding"/>
    <property type="evidence" value="ECO:0007669"/>
    <property type="project" value="UniProtKB-UniRule"/>
</dbReference>
<dbReference type="PANTHER" id="PTHR43493:SF5">
    <property type="entry name" value="DNA GYRASE SUBUNIT A, CHLOROPLASTIC_MITOCHONDRIAL"/>
    <property type="match status" value="1"/>
</dbReference>
<protein>
    <recommendedName>
        <fullName evidence="9">DNA gyrase subunit A</fullName>
        <ecNumber evidence="9">5.6.2.2</ecNumber>
    </recommendedName>
</protein>
<keyword evidence="11" id="KW-0175">Coiled coil</keyword>
<sequence length="858" mass="96031">MVLVCNMIDSEDKIINIDIDKEMRTAYIDYAMSVIVSRALPDVRDGFKPVHRRVLYAMNDTGNVHSSPHKKSAKTVGEVIAKYHPHGDSSVYFTLVRLAQPWNLRYTMVDGQGNFGSIDGDSPAAMRYTEARLSRIAAEMLRDIDKETVDFQNNFDDTLQEPVVLPTRIPNLLVNGAAGIAVGMATNMPPHNLGESIDGCVAYIDADGEIEISELMKYVKAPDFPTGGLIYGYAGVKEAFETGRGRIVIRSRCEIEQHANHERIIVTEIPYQVVKSDLVASIAQLVNEKKIDGISDIRDESNRQGIRVVIEIKRDANASVVLNKLYKQTALQSSFSVNNIALVNGRPMLLNLKDLIREFVDHRHDVVTRRCIYELRKAKERAHILEGLLIAVDHIDEVIAIIRAAKDPNEAMANLIARFELSEIQARAIVDMRLRALTGLEREKLRNEYEEIARQIAYLEMLLGSKEERMKVVKQELLEVREKYADDRRSEIIYASEEFNPEDFYADDEMIITLSHMGYIKRTPLTEFRTQSRGGVGAKGSDTRSEDFVEYIYSASMHATILLFTAKGKCYWLKVYEIPEGAKNAKGRAIQNLLNIDPDDKVTAFIRIKDLTKDEAFVNSHYLMFATKTGMVKKTLLEAYSRPRTNGVIAINLNEGDEVVSVRLTNGRNQILIANRNGRAVRFDESTVRTVGRNSIGVRGMRLDEDGQDEVIGMIAIKHPEEQTVLVVSEHGYGKRSSIEDYRTTNRGGKGVKTMQVTDKTGHLIDIRAVEEDNDLMIINKSGVAIRISVKDIAVIGRATQGVRLINLDKRGDDIASVCSVISEEEMAEAETPKGEGVTSLSTTDADTTAEDDIIVES</sequence>
<comment type="function">
    <text evidence="9">A type II topoisomerase that negatively supercoils closed circular double-stranded (ds) DNA in an ATP-dependent manner to modulate DNA topology and maintain chromosomes in an underwound state. Negative supercoiling favors strand separation, and DNA replication, transcription, recombination and repair, all of which involve strand separation. Also able to catalyze the interconversion of other topological isomers of dsDNA rings, including catenanes and knotted rings. Type II topoisomerases break and join 2 DNA strands simultaneously in an ATP-dependent manner.</text>
</comment>
<dbReference type="SMART" id="SM00434">
    <property type="entry name" value="TOP4c"/>
    <property type="match status" value="1"/>
</dbReference>
<dbReference type="InterPro" id="IPR006691">
    <property type="entry name" value="GyrA/parC_rep"/>
</dbReference>
<dbReference type="AlphaFoldDB" id="A0A2X4SDS7"/>
<dbReference type="FunFam" id="3.30.1360.40:FF:000002">
    <property type="entry name" value="DNA gyrase subunit A"/>
    <property type="match status" value="1"/>
</dbReference>
<keyword evidence="7 9" id="KW-0413">Isomerase</keyword>
<comment type="subunit">
    <text evidence="9">Heterotetramer, composed of two GyrA and two GyrB chains. In the heterotetramer, GyrA contains the active site tyrosine that forms a transient covalent intermediate with DNA, while GyrB binds cofactors and catalyzes ATP hydrolysis.</text>
</comment>
<feature type="coiled-coil region" evidence="11">
    <location>
        <begin position="442"/>
        <end position="483"/>
    </location>
</feature>
<dbReference type="NCBIfam" id="NF004043">
    <property type="entry name" value="PRK05560.1"/>
    <property type="match status" value="1"/>
</dbReference>
<dbReference type="GO" id="GO:0003677">
    <property type="term" value="F:DNA binding"/>
    <property type="evidence" value="ECO:0007669"/>
    <property type="project" value="UniProtKB-UniRule"/>
</dbReference>
<dbReference type="CDD" id="cd00187">
    <property type="entry name" value="TOP4c"/>
    <property type="match status" value="1"/>
</dbReference>
<evidence type="ECO:0000256" key="2">
    <source>
        <dbReference type="ARBA" id="ARBA00008263"/>
    </source>
</evidence>
<evidence type="ECO:0000313" key="15">
    <source>
        <dbReference type="Proteomes" id="UP000249300"/>
    </source>
</evidence>
<dbReference type="KEGG" id="pcre:NCTC12858_00008"/>
<keyword evidence="4 9" id="KW-0067">ATP-binding</keyword>
<dbReference type="Proteomes" id="UP000249300">
    <property type="component" value="Chromosome 1"/>
</dbReference>
<comment type="catalytic activity">
    <reaction evidence="1 9 10">
        <text>ATP-dependent breakage, passage and rejoining of double-stranded DNA.</text>
        <dbReference type="EC" id="5.6.2.2"/>
    </reaction>
</comment>
<comment type="caution">
    <text evidence="9">Lacks conserved residue(s) required for the propagation of feature annotation.</text>
</comment>
<dbReference type="NCBIfam" id="NF004044">
    <property type="entry name" value="PRK05561.1"/>
    <property type="match status" value="1"/>
</dbReference>
<dbReference type="Pfam" id="PF00521">
    <property type="entry name" value="DNA_topoisoIV"/>
    <property type="match status" value="1"/>
</dbReference>